<proteinExistence type="predicted"/>
<reference evidence="1 2" key="1">
    <citation type="journal article" date="2016" name="Nat. Commun.">
        <title>Extremotolerant tardigrade genome and improved radiotolerance of human cultured cells by tardigrade-unique protein.</title>
        <authorList>
            <person name="Hashimoto T."/>
            <person name="Horikawa D.D."/>
            <person name="Saito Y."/>
            <person name="Kuwahara H."/>
            <person name="Kozuka-Hata H."/>
            <person name="Shin-I T."/>
            <person name="Minakuchi Y."/>
            <person name="Ohishi K."/>
            <person name="Motoyama A."/>
            <person name="Aizu T."/>
            <person name="Enomoto A."/>
            <person name="Kondo K."/>
            <person name="Tanaka S."/>
            <person name="Hara Y."/>
            <person name="Koshikawa S."/>
            <person name="Sagara H."/>
            <person name="Miura T."/>
            <person name="Yokobori S."/>
            <person name="Miyagawa K."/>
            <person name="Suzuki Y."/>
            <person name="Kubo T."/>
            <person name="Oyama M."/>
            <person name="Kohara Y."/>
            <person name="Fujiyama A."/>
            <person name="Arakawa K."/>
            <person name="Katayama T."/>
            <person name="Toyoda A."/>
            <person name="Kunieda T."/>
        </authorList>
    </citation>
    <scope>NUCLEOTIDE SEQUENCE [LARGE SCALE GENOMIC DNA]</scope>
    <source>
        <strain evidence="1 2">YOKOZUNA-1</strain>
    </source>
</reference>
<protein>
    <submittedName>
        <fullName evidence="1">Uncharacterized protein</fullName>
    </submittedName>
</protein>
<sequence length="107" mass="12066">MTLALFSKTIAGTYEFFGTAFDSAFEDIKVLYPSLNLQQHLIKSTNYNIDTCGDWNDNVERLTSAVYYLLNSFEPLLADRTEAERVPSVQALINGGQRISHFSFSCI</sequence>
<keyword evidence="2" id="KW-1185">Reference proteome</keyword>
<dbReference type="EMBL" id="BDGG01000001">
    <property type="protein sequence ID" value="GAU89904.1"/>
    <property type="molecule type" value="Genomic_DNA"/>
</dbReference>
<evidence type="ECO:0000313" key="1">
    <source>
        <dbReference type="EMBL" id="GAU89904.1"/>
    </source>
</evidence>
<dbReference type="Proteomes" id="UP000186922">
    <property type="component" value="Unassembled WGS sequence"/>
</dbReference>
<organism evidence="1 2">
    <name type="scientific">Ramazzottius varieornatus</name>
    <name type="common">Water bear</name>
    <name type="synonym">Tardigrade</name>
    <dbReference type="NCBI Taxonomy" id="947166"/>
    <lineage>
        <taxon>Eukaryota</taxon>
        <taxon>Metazoa</taxon>
        <taxon>Ecdysozoa</taxon>
        <taxon>Tardigrada</taxon>
        <taxon>Eutardigrada</taxon>
        <taxon>Parachela</taxon>
        <taxon>Hypsibioidea</taxon>
        <taxon>Ramazzottiidae</taxon>
        <taxon>Ramazzottius</taxon>
    </lineage>
</organism>
<comment type="caution">
    <text evidence="1">The sequence shown here is derived from an EMBL/GenBank/DDBJ whole genome shotgun (WGS) entry which is preliminary data.</text>
</comment>
<name>A0A1D1UJJ7_RAMVA</name>
<accession>A0A1D1UJJ7</accession>
<dbReference type="AlphaFoldDB" id="A0A1D1UJJ7"/>
<evidence type="ECO:0000313" key="2">
    <source>
        <dbReference type="Proteomes" id="UP000186922"/>
    </source>
</evidence>
<gene>
    <name evidence="1" type="primary">RvY_02399-1</name>
    <name evidence="1" type="synonym">RvY_02399.1</name>
    <name evidence="1" type="ORF">RvY_02399</name>
</gene>